<reference evidence="10" key="1">
    <citation type="journal article" date="2019" name="J. Bacteriol.">
        <title>A Mutagenic Screen Identifies a TonB-Dependent Receptor Required for the Lanthanide Metal Switch in the Type I Methanotroph 'Methylotuvimicrobium buryatense' 5GB1C.</title>
        <authorList>
            <person name="Groom J.D."/>
            <person name="Ford S.M."/>
            <person name="Pesesky M.W."/>
            <person name="Lidstrom M.E."/>
        </authorList>
    </citation>
    <scope>NUCLEOTIDE SEQUENCE [LARGE SCALE GENOMIC DNA]</scope>
    <source>
        <strain evidence="10">5GB1C</strain>
    </source>
</reference>
<dbReference type="InterPro" id="IPR005123">
    <property type="entry name" value="Oxoglu/Fe-dep_dioxygenase_dom"/>
</dbReference>
<evidence type="ECO:0000256" key="5">
    <source>
        <dbReference type="ARBA" id="ARBA00023002"/>
    </source>
</evidence>
<feature type="binding site" evidence="7">
    <location>
        <position position="154"/>
    </location>
    <ligand>
        <name>Fe cation</name>
        <dbReference type="ChEBI" id="CHEBI:24875"/>
    </ligand>
</feature>
<dbReference type="GO" id="GO:0005506">
    <property type="term" value="F:iron ion binding"/>
    <property type="evidence" value="ECO:0007669"/>
    <property type="project" value="UniProtKB-UniRule"/>
</dbReference>
<keyword evidence="5 7" id="KW-0560">Oxidoreductase</keyword>
<comment type="cofactor">
    <cofactor evidence="1 7">
        <name>L-ascorbate</name>
        <dbReference type="ChEBI" id="CHEBI:38290"/>
    </cofactor>
</comment>
<dbReference type="EMBL" id="CP035467">
    <property type="protein sequence ID" value="QCW83498.1"/>
    <property type="molecule type" value="Genomic_DNA"/>
</dbReference>
<gene>
    <name evidence="9" type="ORF">EQU24_15525</name>
</gene>
<dbReference type="HAMAP" id="MF_00657">
    <property type="entry name" value="Hydroxyl_YbiX"/>
    <property type="match status" value="1"/>
</dbReference>
<feature type="domain" description="Fe2OG dioxygenase" evidence="8">
    <location>
        <begin position="74"/>
        <end position="173"/>
    </location>
</feature>
<organism evidence="9 10">
    <name type="scientific">Methylotuvimicrobium buryatense</name>
    <name type="common">Methylomicrobium buryatense</name>
    <dbReference type="NCBI Taxonomy" id="95641"/>
    <lineage>
        <taxon>Bacteria</taxon>
        <taxon>Pseudomonadati</taxon>
        <taxon>Pseudomonadota</taxon>
        <taxon>Gammaproteobacteria</taxon>
        <taxon>Methylococcales</taxon>
        <taxon>Methylococcaceae</taxon>
        <taxon>Methylotuvimicrobium</taxon>
    </lineage>
</organism>
<evidence type="ECO:0000256" key="7">
    <source>
        <dbReference type="HAMAP-Rule" id="MF_00657"/>
    </source>
</evidence>
<dbReference type="KEGG" id="mbur:EQU24_15525"/>
<dbReference type="Gene3D" id="2.60.120.620">
    <property type="entry name" value="q2cbj1_9rhob like domain"/>
    <property type="match status" value="1"/>
</dbReference>
<dbReference type="RefSeq" id="WP_017842718.1">
    <property type="nucleotide sequence ID" value="NZ_CP035467.1"/>
</dbReference>
<keyword evidence="6 7" id="KW-0408">Iron</keyword>
<dbReference type="NCBIfam" id="NF003975">
    <property type="entry name" value="PRK05467.1-4"/>
    <property type="match status" value="1"/>
</dbReference>
<evidence type="ECO:0000256" key="1">
    <source>
        <dbReference type="ARBA" id="ARBA00001961"/>
    </source>
</evidence>
<evidence type="ECO:0000259" key="8">
    <source>
        <dbReference type="PROSITE" id="PS51471"/>
    </source>
</evidence>
<feature type="binding site" evidence="7">
    <location>
        <position position="164"/>
    </location>
    <ligand>
        <name>2-oxoglutarate</name>
        <dbReference type="ChEBI" id="CHEBI:16810"/>
    </ligand>
</feature>
<keyword evidence="3 7" id="KW-0847">Vitamin C</keyword>
<name>A0A4P9UQ32_METBY</name>
<feature type="binding site" evidence="7">
    <location>
        <position position="98"/>
    </location>
    <ligand>
        <name>Fe cation</name>
        <dbReference type="ChEBI" id="CHEBI:24875"/>
    </ligand>
</feature>
<dbReference type="InterPro" id="IPR044862">
    <property type="entry name" value="Pro_4_hyd_alph_FE2OG_OXY"/>
</dbReference>
<protein>
    <submittedName>
        <fullName evidence="9">Fe2+-dependent dioxygenase</fullName>
    </submittedName>
</protein>
<dbReference type="SMART" id="SM00702">
    <property type="entry name" value="P4Hc"/>
    <property type="match status" value="1"/>
</dbReference>
<dbReference type="OrthoDB" id="9812472at2"/>
<dbReference type="GO" id="GO:0006879">
    <property type="term" value="P:intracellular iron ion homeostasis"/>
    <property type="evidence" value="ECO:0007669"/>
    <property type="project" value="TreeGrafter"/>
</dbReference>
<evidence type="ECO:0000313" key="10">
    <source>
        <dbReference type="Proteomes" id="UP000305881"/>
    </source>
</evidence>
<dbReference type="STRING" id="675511.GCA_000341735_04346"/>
<comment type="cofactor">
    <cofactor evidence="7">
        <name>Fe(2+)</name>
        <dbReference type="ChEBI" id="CHEBI:29033"/>
    </cofactor>
    <text evidence="7">Binds 1 Fe(2+) ion per subunit.</text>
</comment>
<evidence type="ECO:0000313" key="9">
    <source>
        <dbReference type="EMBL" id="QCW83498.1"/>
    </source>
</evidence>
<dbReference type="InterPro" id="IPR023550">
    <property type="entry name" value="PKHD_hydroxylase"/>
</dbReference>
<dbReference type="PROSITE" id="PS51471">
    <property type="entry name" value="FE2OG_OXY"/>
    <property type="match status" value="1"/>
</dbReference>
<evidence type="ECO:0000256" key="4">
    <source>
        <dbReference type="ARBA" id="ARBA00022964"/>
    </source>
</evidence>
<evidence type="ECO:0000256" key="6">
    <source>
        <dbReference type="ARBA" id="ARBA00023004"/>
    </source>
</evidence>
<keyword evidence="2 7" id="KW-0479">Metal-binding</keyword>
<accession>A0A4P9UQ32</accession>
<sequence>MDSVFVIKDILTTEQVASICNNLNQVEFDDGKVTAAGMAKAVKNNQQVMVDKVPDLMPLLSKAIMANPLFNAVTMPRAIVNVMLSRYQPGMEYGTHTDSAIMPGGNRADISFTLFLSSPDAYEGGDLVLETALGEQRIRLNAGSLILYPTGELHRVSPVTRGERIVIVGWIQSRIRDSRKRQILLDLDSARKHYLEKVGHDRTVDIMLKTSMNLRRMWDE</sequence>
<dbReference type="PANTHER" id="PTHR41536:SF1">
    <property type="entry name" value="PKHD-TYPE HYDROXYLASE YBIX"/>
    <property type="match status" value="1"/>
</dbReference>
<keyword evidence="4 7" id="KW-0223">Dioxygenase</keyword>
<proteinExistence type="inferred from homology"/>
<evidence type="ECO:0000256" key="2">
    <source>
        <dbReference type="ARBA" id="ARBA00022723"/>
    </source>
</evidence>
<dbReference type="GO" id="GO:0006974">
    <property type="term" value="P:DNA damage response"/>
    <property type="evidence" value="ECO:0007669"/>
    <property type="project" value="TreeGrafter"/>
</dbReference>
<keyword evidence="10" id="KW-1185">Reference proteome</keyword>
<dbReference type="PANTHER" id="PTHR41536">
    <property type="entry name" value="PKHD-TYPE HYDROXYLASE YBIX"/>
    <property type="match status" value="1"/>
</dbReference>
<dbReference type="GO" id="GO:0016706">
    <property type="term" value="F:2-oxoglutarate-dependent dioxygenase activity"/>
    <property type="evidence" value="ECO:0007669"/>
    <property type="project" value="UniProtKB-UniRule"/>
</dbReference>
<dbReference type="NCBIfam" id="NF003974">
    <property type="entry name" value="PRK05467.1-3"/>
    <property type="match status" value="1"/>
</dbReference>
<dbReference type="AlphaFoldDB" id="A0A4P9UQ32"/>
<dbReference type="GO" id="GO:0031418">
    <property type="term" value="F:L-ascorbic acid binding"/>
    <property type="evidence" value="ECO:0007669"/>
    <property type="project" value="UniProtKB-KW"/>
</dbReference>
<evidence type="ECO:0000256" key="3">
    <source>
        <dbReference type="ARBA" id="ARBA00022896"/>
    </source>
</evidence>
<dbReference type="Proteomes" id="UP000305881">
    <property type="component" value="Chromosome"/>
</dbReference>
<dbReference type="Pfam" id="PF13640">
    <property type="entry name" value="2OG-FeII_Oxy_3"/>
    <property type="match status" value="1"/>
</dbReference>
<feature type="binding site" evidence="7">
    <location>
        <position position="96"/>
    </location>
    <ligand>
        <name>Fe cation</name>
        <dbReference type="ChEBI" id="CHEBI:24875"/>
    </ligand>
</feature>
<dbReference type="InterPro" id="IPR006620">
    <property type="entry name" value="Pro_4_hyd_alph"/>
</dbReference>